<dbReference type="InterPro" id="IPR021109">
    <property type="entry name" value="Peptidase_aspartic_dom_sf"/>
</dbReference>
<protein>
    <recommendedName>
        <fullName evidence="2">Peptidase A2 domain-containing protein</fullName>
    </recommendedName>
</protein>
<dbReference type="SUPFAM" id="SSF50630">
    <property type="entry name" value="Acid proteases"/>
    <property type="match status" value="1"/>
</dbReference>
<dbReference type="GO" id="GO:0006508">
    <property type="term" value="P:proteolysis"/>
    <property type="evidence" value="ECO:0007669"/>
    <property type="project" value="InterPro"/>
</dbReference>
<evidence type="ECO:0008006" key="2">
    <source>
        <dbReference type="Google" id="ProtNLM"/>
    </source>
</evidence>
<reference evidence="1" key="1">
    <citation type="submission" date="2019-02" db="EMBL/GenBank/DDBJ databases">
        <authorList>
            <person name="Gruber-Vodicka R. H."/>
            <person name="Seah K. B. B."/>
        </authorList>
    </citation>
    <scope>NUCLEOTIDE SEQUENCE</scope>
    <source>
        <strain evidence="1">BECK_DK47</strain>
    </source>
</reference>
<dbReference type="GO" id="GO:0004190">
    <property type="term" value="F:aspartic-type endopeptidase activity"/>
    <property type="evidence" value="ECO:0007669"/>
    <property type="project" value="InterPro"/>
</dbReference>
<dbReference type="AlphaFoldDB" id="A0A450T5A8"/>
<evidence type="ECO:0000313" key="1">
    <source>
        <dbReference type="EMBL" id="VFJ61815.1"/>
    </source>
</evidence>
<gene>
    <name evidence="1" type="ORF">BECKDK2373B_GA0170837_11048</name>
</gene>
<accession>A0A450T5A8</accession>
<dbReference type="EMBL" id="CAADEX010000104">
    <property type="protein sequence ID" value="VFJ61815.1"/>
    <property type="molecule type" value="Genomic_DNA"/>
</dbReference>
<organism evidence="1">
    <name type="scientific">Candidatus Kentrum sp. DK</name>
    <dbReference type="NCBI Taxonomy" id="2126562"/>
    <lineage>
        <taxon>Bacteria</taxon>
        <taxon>Pseudomonadati</taxon>
        <taxon>Pseudomonadota</taxon>
        <taxon>Gammaproteobacteria</taxon>
        <taxon>Candidatus Kentrum</taxon>
    </lineage>
</organism>
<sequence>MRRLAFPCAEEEHRIFGKITRPLVTLALFSERFGKWLEVGQILVDTGADISTIPLKLGQILVSDVGSGIPMYVGGILSSDISFNAFIHRIKARVGDYPFEMPVAVSLSSFIPPIWGRREALDRFTVSFVEGRELVLEIRA</sequence>
<name>A0A450T5A8_9GAMM</name>
<dbReference type="InterPro" id="IPR001969">
    <property type="entry name" value="Aspartic_peptidase_AS"/>
</dbReference>
<dbReference type="PROSITE" id="PS00141">
    <property type="entry name" value="ASP_PROTEASE"/>
    <property type="match status" value="1"/>
</dbReference>
<proteinExistence type="predicted"/>